<feature type="region of interest" description="Disordered" evidence="1">
    <location>
        <begin position="225"/>
        <end position="247"/>
    </location>
</feature>
<dbReference type="EMBL" id="JBJDQH010000010">
    <property type="protein sequence ID" value="MFK4269243.1"/>
    <property type="molecule type" value="Genomic_DNA"/>
</dbReference>
<proteinExistence type="predicted"/>
<name>A0ABW8LTK6_9ACTN</name>
<keyword evidence="3" id="KW-1185">Reference proteome</keyword>
<reference evidence="2 3" key="1">
    <citation type="submission" date="2024-11" db="EMBL/GenBank/DDBJ databases">
        <title>The Natural Products Discovery Center: Release of the First 8490 Sequenced Strains for Exploring Actinobacteria Biosynthetic Diversity.</title>
        <authorList>
            <person name="Kalkreuter E."/>
            <person name="Kautsar S.A."/>
            <person name="Yang D."/>
            <person name="Bader C.D."/>
            <person name="Teijaro C.N."/>
            <person name="Fluegel L."/>
            <person name="Davis C.M."/>
            <person name="Simpson J.R."/>
            <person name="Lauterbach L."/>
            <person name="Steele A.D."/>
            <person name="Gui C."/>
            <person name="Meng S."/>
            <person name="Li G."/>
            <person name="Viehrig K."/>
            <person name="Ye F."/>
            <person name="Su P."/>
            <person name="Kiefer A.F."/>
            <person name="Nichols A."/>
            <person name="Cepeda A.J."/>
            <person name="Yan W."/>
            <person name="Fan B."/>
            <person name="Jiang Y."/>
            <person name="Adhikari A."/>
            <person name="Zheng C.-J."/>
            <person name="Schuster L."/>
            <person name="Cowan T.M."/>
            <person name="Smanski M.J."/>
            <person name="Chevrette M.G."/>
            <person name="De Carvalho L.P.S."/>
            <person name="Shen B."/>
        </authorList>
    </citation>
    <scope>NUCLEOTIDE SEQUENCE [LARGE SCALE GENOMIC DNA]</scope>
    <source>
        <strain evidence="2 3">NPDC020863</strain>
    </source>
</reference>
<sequence>MIVEYKRSTGKAVITQALSCQSWLRDHRHEFESLLKDRLRDQPPVWPTGPNPRPVCAAGDFTPHDAHAVEEIDRRIDLVSYRDFGGELLALQLVASVAGFAATPHAPATTANATSGGAKARLVRQIHDELPKPLRDLYADLDALLISPGEVQREFQLHYIAYRRIKNEATVRFQPRSHTLVLTLKVDPDTVELSDRFARDVRGIGCLGTCPLEVRIRSRGGICREPPASSSEASKVAEQRSGVGHQNARAATAALQMANASAVAPWLDMPSVDLPLEE</sequence>
<dbReference type="Proteomes" id="UP001620295">
    <property type="component" value="Unassembled WGS sequence"/>
</dbReference>
<evidence type="ECO:0000256" key="1">
    <source>
        <dbReference type="SAM" id="MobiDB-lite"/>
    </source>
</evidence>
<comment type="caution">
    <text evidence="2">The sequence shown here is derived from an EMBL/GenBank/DDBJ whole genome shotgun (WGS) entry which is preliminary data.</text>
</comment>
<protein>
    <submittedName>
        <fullName evidence="2">Transporter</fullName>
    </submittedName>
</protein>
<evidence type="ECO:0000313" key="3">
    <source>
        <dbReference type="Proteomes" id="UP001620295"/>
    </source>
</evidence>
<gene>
    <name evidence="2" type="ORF">ACI2L5_30535</name>
</gene>
<accession>A0ABW8LTK6</accession>
<evidence type="ECO:0000313" key="2">
    <source>
        <dbReference type="EMBL" id="MFK4269243.1"/>
    </source>
</evidence>
<dbReference type="RefSeq" id="WP_404747591.1">
    <property type="nucleotide sequence ID" value="NZ_JBJDQH010000010.1"/>
</dbReference>
<organism evidence="2 3">
    <name type="scientific">Streptomyces milbemycinicus</name>
    <dbReference type="NCBI Taxonomy" id="476552"/>
    <lineage>
        <taxon>Bacteria</taxon>
        <taxon>Bacillati</taxon>
        <taxon>Actinomycetota</taxon>
        <taxon>Actinomycetes</taxon>
        <taxon>Kitasatosporales</taxon>
        <taxon>Streptomycetaceae</taxon>
        <taxon>Streptomyces</taxon>
    </lineage>
</organism>